<dbReference type="PROSITE" id="PS51098">
    <property type="entry name" value="PTS_EIIB_TYPE_1"/>
    <property type="match status" value="1"/>
</dbReference>
<dbReference type="AlphaFoldDB" id="Q4A6Q4"/>
<evidence type="ECO:0000256" key="5">
    <source>
        <dbReference type="ARBA" id="ARBA00022679"/>
    </source>
</evidence>
<evidence type="ECO:0000256" key="6">
    <source>
        <dbReference type="ARBA" id="ARBA00022683"/>
    </source>
</evidence>
<dbReference type="PROSITE" id="PS51093">
    <property type="entry name" value="PTS_EIIA_TYPE_1"/>
    <property type="match status" value="1"/>
</dbReference>
<dbReference type="Gene3D" id="2.70.70.10">
    <property type="entry name" value="Glucose Permease (Domain IIA)"/>
    <property type="match status" value="1"/>
</dbReference>
<dbReference type="InterPro" id="IPR036878">
    <property type="entry name" value="Glu_permease_IIB"/>
</dbReference>
<dbReference type="RefSeq" id="WP_011283310.1">
    <property type="nucleotide sequence ID" value="NC_007294.1"/>
</dbReference>
<feature type="domain" description="PTS EIIB type-1" evidence="14">
    <location>
        <begin position="585"/>
        <end position="667"/>
    </location>
</feature>
<dbReference type="PANTHER" id="PTHR30009">
    <property type="entry name" value="CYTOCHROME C-TYPE SYNTHESIS PROTEIN AND PTS TRANSMEMBRANE COMPONENT"/>
    <property type="match status" value="1"/>
</dbReference>
<feature type="domain" description="PTS EIIA type-1" evidence="13">
    <location>
        <begin position="726"/>
        <end position="834"/>
    </location>
</feature>
<evidence type="ECO:0000256" key="9">
    <source>
        <dbReference type="ARBA" id="ARBA00022989"/>
    </source>
</evidence>
<dbReference type="CDD" id="cd00212">
    <property type="entry name" value="PTS_IIB_glc"/>
    <property type="match status" value="1"/>
</dbReference>
<keyword evidence="9 12" id="KW-1133">Transmembrane helix</keyword>
<name>Q4A6Q4_MYCS5</name>
<keyword evidence="3" id="KW-1003">Cell membrane</keyword>
<evidence type="ECO:0000256" key="12">
    <source>
        <dbReference type="SAM" id="Phobius"/>
    </source>
</evidence>
<evidence type="ECO:0000256" key="10">
    <source>
        <dbReference type="ARBA" id="ARBA00023136"/>
    </source>
</evidence>
<dbReference type="eggNOG" id="COG1263">
    <property type="taxonomic scope" value="Bacteria"/>
</dbReference>
<gene>
    <name evidence="16" type="primary">ptsG</name>
    <name evidence="16" type="ordered locus">MS53_0147</name>
</gene>
<dbReference type="Pfam" id="PF00358">
    <property type="entry name" value="PTS_EIIA_1"/>
    <property type="match status" value="1"/>
</dbReference>
<dbReference type="NCBIfam" id="TIGR00830">
    <property type="entry name" value="PTBA"/>
    <property type="match status" value="1"/>
</dbReference>
<dbReference type="GO" id="GO:0016301">
    <property type="term" value="F:kinase activity"/>
    <property type="evidence" value="ECO:0007669"/>
    <property type="project" value="UniProtKB-KW"/>
</dbReference>
<feature type="transmembrane region" description="Helical" evidence="12">
    <location>
        <begin position="521"/>
        <end position="543"/>
    </location>
</feature>
<evidence type="ECO:0000256" key="2">
    <source>
        <dbReference type="ARBA" id="ARBA00022448"/>
    </source>
</evidence>
<feature type="active site" description="Phosphocysteine intermediate; for EIIB activity" evidence="11">
    <location>
        <position position="607"/>
    </location>
</feature>
<feature type="transmembrane region" description="Helical" evidence="12">
    <location>
        <begin position="496"/>
        <end position="515"/>
    </location>
</feature>
<feature type="domain" description="PTS EIIC type-1" evidence="15">
    <location>
        <begin position="24"/>
        <end position="555"/>
    </location>
</feature>
<organism evidence="16 17">
    <name type="scientific">Mycoplasmopsis synoviae (strain 53)</name>
    <name type="common">Mycoplasma synoviae</name>
    <dbReference type="NCBI Taxonomy" id="262723"/>
    <lineage>
        <taxon>Bacteria</taxon>
        <taxon>Bacillati</taxon>
        <taxon>Mycoplasmatota</taxon>
        <taxon>Mycoplasmoidales</taxon>
        <taxon>Metamycoplasmataceae</taxon>
        <taxon>Mycoplasmopsis</taxon>
    </lineage>
</organism>
<dbReference type="SUPFAM" id="SSF55604">
    <property type="entry name" value="Glucose permease domain IIB"/>
    <property type="match status" value="1"/>
</dbReference>
<dbReference type="PROSITE" id="PS51103">
    <property type="entry name" value="PTS_EIIC_TYPE_1"/>
    <property type="match status" value="1"/>
</dbReference>
<dbReference type="InterPro" id="IPR003352">
    <property type="entry name" value="PTS_EIIC"/>
</dbReference>
<evidence type="ECO:0000259" key="14">
    <source>
        <dbReference type="PROSITE" id="PS51098"/>
    </source>
</evidence>
<feature type="transmembrane region" description="Helical" evidence="12">
    <location>
        <begin position="37"/>
        <end position="57"/>
    </location>
</feature>
<proteinExistence type="predicted"/>
<dbReference type="InterPro" id="IPR001996">
    <property type="entry name" value="PTS_IIB_1"/>
</dbReference>
<feature type="transmembrane region" description="Helical" evidence="12">
    <location>
        <begin position="161"/>
        <end position="184"/>
    </location>
</feature>
<dbReference type="GO" id="GO:0008982">
    <property type="term" value="F:protein-N(PI)-phosphohistidine-sugar phosphotransferase activity"/>
    <property type="evidence" value="ECO:0007669"/>
    <property type="project" value="InterPro"/>
</dbReference>
<feature type="transmembrane region" description="Helical" evidence="12">
    <location>
        <begin position="103"/>
        <end position="123"/>
    </location>
</feature>
<evidence type="ECO:0000256" key="8">
    <source>
        <dbReference type="ARBA" id="ARBA00022777"/>
    </source>
</evidence>
<keyword evidence="5 16" id="KW-0808">Transferase</keyword>
<evidence type="ECO:0000259" key="13">
    <source>
        <dbReference type="PROSITE" id="PS51093"/>
    </source>
</evidence>
<feature type="transmembrane region" description="Helical" evidence="12">
    <location>
        <begin position="416"/>
        <end position="434"/>
    </location>
</feature>
<keyword evidence="6" id="KW-0598">Phosphotransferase system</keyword>
<dbReference type="GO" id="GO:0009401">
    <property type="term" value="P:phosphoenolpyruvate-dependent sugar phosphotransferase system"/>
    <property type="evidence" value="ECO:0007669"/>
    <property type="project" value="UniProtKB-KW"/>
</dbReference>
<dbReference type="GO" id="GO:0090563">
    <property type="term" value="F:protein-phosphocysteine-sugar phosphotransferase activity"/>
    <property type="evidence" value="ECO:0007669"/>
    <property type="project" value="TreeGrafter"/>
</dbReference>
<evidence type="ECO:0000256" key="3">
    <source>
        <dbReference type="ARBA" id="ARBA00022475"/>
    </source>
</evidence>
<dbReference type="EMBL" id="AE017245">
    <property type="protein sequence ID" value="AAZ43567.1"/>
    <property type="molecule type" value="Genomic_DNA"/>
</dbReference>
<evidence type="ECO:0000313" key="17">
    <source>
        <dbReference type="Proteomes" id="UP000000549"/>
    </source>
</evidence>
<feature type="transmembrane region" description="Helical" evidence="12">
    <location>
        <begin position="204"/>
        <end position="224"/>
    </location>
</feature>
<keyword evidence="2" id="KW-0813">Transport</keyword>
<keyword evidence="17" id="KW-1185">Reference proteome</keyword>
<sequence>MSIAKLGSFFRSKKEKNSDNSGSGNARKILSKLSGAFMLPISVMAIAGLFLGVGATVAEKAAGVAAVQKIGELLKILGDPVFGALPLLFAAAFVIAFTDEAGVAVFAAIIGYLVFSAVQGVFITPVTSTVDGKEVIDGYVVLFEQGGRSAKSLKQLVGSTLGIRSLQTSVFGGIVVGLVVQYLYNKFHTIQLPRVISFFGGKRFVSLVTIPAMAVLAFVFLLFWPWVGIALNFLGEALNKTPVGVNSLIFGYIERSLIPFGLHHVFYAPVWYTPAGGDLNAALQAFVSTNSLPLDLSLEGAEGAAAAAGVSEGYANFVKLFQDVAKEPNGFQGDSTISLKLLGYGNTVALFSPTELVALKNPSSTIPTTLSWVGKTISQPVTVAGKTYYLYSNVPLFAFVQYALNIKIGQYLDGKFGVMMLALPAAAAAMIFAAPKENRKVAAGTVVPAAFTSLITGVTEPIEFTFLFLSPLLFWGFHSIMAAFSFMFANLLNVHIPMAFSGGILDFVIYGVIPFQKGTQFWFPLLTGAAYMPVYFFVFYFWIKYKNLETPGRGGNTKLFTRKDYEAKKDAKHSAEGMTSAKTVDPQAYAVVQAYGGTENITAYNNCASRLRYDVKDVRKVNPEALKAAGAVAVKFEGSNHAQGIFGPVAEQLNSKIKSQRDLIAAKEAEEKASSVRKLDQAPVVEKEVVKKETPVRKTTVEQLTKPVSLYTPARGDLKPLEYLNDGVFSNKTMGDGFVVRFVSEKVGNVYSPVDGVVTLVFPTKHAYGIETKEGVKLLVHIGIDTVNLNGQGFESFVKLGQKVKAGDQLAKVDLPFLKRHKVKSDVITLVLPESKYKNFSVTLDTNEVPKLGIRVGLVR</sequence>
<dbReference type="eggNOG" id="COG2190">
    <property type="taxonomic scope" value="Bacteria"/>
</dbReference>
<accession>Q4A6Q4</accession>
<feature type="transmembrane region" description="Helical" evidence="12">
    <location>
        <begin position="77"/>
        <end position="97"/>
    </location>
</feature>
<dbReference type="PANTHER" id="PTHR30009:SF20">
    <property type="entry name" value="PTS SYSTEM GLUCOSE-SPECIFIC EIICB COMPONENT-RELATED"/>
    <property type="match status" value="1"/>
</dbReference>
<evidence type="ECO:0000259" key="15">
    <source>
        <dbReference type="PROSITE" id="PS51103"/>
    </source>
</evidence>
<keyword evidence="8" id="KW-0418">Kinase</keyword>
<evidence type="ECO:0000256" key="11">
    <source>
        <dbReference type="PROSITE-ProRule" id="PRU00421"/>
    </source>
</evidence>
<dbReference type="Pfam" id="PF02378">
    <property type="entry name" value="PTS_EIIC"/>
    <property type="match status" value="2"/>
</dbReference>
<dbReference type="GO" id="GO:0005886">
    <property type="term" value="C:plasma membrane"/>
    <property type="evidence" value="ECO:0007669"/>
    <property type="project" value="UniProtKB-SubCell"/>
</dbReference>
<protein>
    <submittedName>
        <fullName evidence="16">PTS system, glucose-specific IIABC component</fullName>
        <ecNumber evidence="16">2.7.1.69</ecNumber>
    </submittedName>
</protein>
<feature type="transmembrane region" description="Helical" evidence="12">
    <location>
        <begin position="464"/>
        <end position="489"/>
    </location>
</feature>
<dbReference type="EC" id="2.7.1.69" evidence="16"/>
<dbReference type="Proteomes" id="UP000000549">
    <property type="component" value="Chromosome"/>
</dbReference>
<dbReference type="InterPro" id="IPR050429">
    <property type="entry name" value="PTS_Glucose_EIICBA"/>
</dbReference>
<reference evidence="16 17" key="1">
    <citation type="journal article" date="2005" name="J. Bacteriol.">
        <title>Swine and poultry pathogens: the complete genome sequences of two strains of Mycoplasma hyopneumoniae and a strain of Mycoplasma synoviae.</title>
        <authorList>
            <person name="Vasconcelos A.T."/>
            <person name="Ferreira H.B."/>
            <person name="Bizarro C.V."/>
            <person name="Bonatto S.L."/>
            <person name="Carvalho M.O."/>
            <person name="Pinto P.M."/>
            <person name="Almeida D.F."/>
            <person name="Almeida L.G."/>
            <person name="Almeida R."/>
            <person name="Alves-Filho L."/>
            <person name="Assuncao E.N."/>
            <person name="Azevedo V.A."/>
            <person name="Bogo M.R."/>
            <person name="Brigido M.M."/>
            <person name="Brocchi M."/>
            <person name="Burity H.A."/>
            <person name="Camargo A.A."/>
            <person name="Camargo S.S."/>
            <person name="Carepo M.S."/>
            <person name="Carraro D.M."/>
            <person name="de Mattos Cascardo J.C."/>
            <person name="Castro L.A."/>
            <person name="Cavalcanti G."/>
            <person name="Chemale G."/>
            <person name="Collevatti R.G."/>
            <person name="Cunha C.W."/>
            <person name="Dallagiovanna B."/>
            <person name="Dambros B.P."/>
            <person name="Dellagostin O.A."/>
            <person name="Falcao C."/>
            <person name="Fantinatti-Garboggini F."/>
            <person name="Felipe M.S."/>
            <person name="Fiorentin L."/>
            <person name="Franco G.R."/>
            <person name="Freitas N.S."/>
            <person name="Frias D."/>
            <person name="Grangeiro T.B."/>
            <person name="Grisard E.C."/>
            <person name="Guimaraes C.T."/>
            <person name="Hungria M."/>
            <person name="Jardim S.N."/>
            <person name="Krieger M.A."/>
            <person name="Laurino J.P."/>
            <person name="Lima L.F."/>
            <person name="Lopes M.I."/>
            <person name="Loreto E.L."/>
            <person name="Madeira H.M."/>
            <person name="Manfio G.P."/>
            <person name="Maranhao A.Q."/>
            <person name="Martinkovics C.T."/>
            <person name="Medeiros S.R."/>
            <person name="Moreira M.A."/>
            <person name="Neiva M."/>
            <person name="Ramalho-Neto C.E."/>
            <person name="Nicolas M.F."/>
            <person name="Oliveira S.C."/>
            <person name="Paixao R.F."/>
            <person name="Pedrosa F.O."/>
            <person name="Pena S.D."/>
            <person name="Pereira M."/>
            <person name="Pereira-Ferrari L."/>
            <person name="Piffer I."/>
            <person name="Pinto L.S."/>
            <person name="Potrich D.P."/>
            <person name="Salim A.C."/>
            <person name="Santos F.R."/>
            <person name="Schmitt R."/>
            <person name="Schneider M.P."/>
            <person name="Schrank A."/>
            <person name="Schrank I.S."/>
            <person name="Schuck A.F."/>
            <person name="Seuanez H.N."/>
            <person name="Silva D.W."/>
            <person name="Silva R."/>
            <person name="Silva S.C."/>
            <person name="Soares C.M."/>
            <person name="Souza K.R."/>
            <person name="Souza R.C."/>
            <person name="Staats C.C."/>
            <person name="Steffens M.B."/>
            <person name="Teixeira S.M."/>
            <person name="Urmenyi T.P."/>
            <person name="Vainstein M.H."/>
            <person name="Zuccherato L.W."/>
            <person name="Simpson A.J."/>
            <person name="Zaha A."/>
        </authorList>
    </citation>
    <scope>NUCLEOTIDE SEQUENCE [LARGE SCALE GENOMIC DNA]</scope>
    <source>
        <strain evidence="16 17">53</strain>
    </source>
</reference>
<keyword evidence="4" id="KW-0762">Sugar transport</keyword>
<dbReference type="InterPro" id="IPR011055">
    <property type="entry name" value="Dup_hybrid_motif"/>
</dbReference>
<dbReference type="STRING" id="262723.MS53_0147"/>
<keyword evidence="10 12" id="KW-0472">Membrane</keyword>
<dbReference type="HOGENOM" id="CLU_012312_1_1_14"/>
<dbReference type="InterPro" id="IPR018113">
    <property type="entry name" value="PTrfase_EIIB_Cys"/>
</dbReference>
<dbReference type="PROSITE" id="PS00371">
    <property type="entry name" value="PTS_EIIA_TYPE_1_HIS"/>
    <property type="match status" value="1"/>
</dbReference>
<comment type="subcellular location">
    <subcellularLocation>
        <location evidence="1">Cell membrane</location>
        <topology evidence="1">Multi-pass membrane protein</topology>
    </subcellularLocation>
</comment>
<dbReference type="Gene3D" id="3.30.1360.60">
    <property type="entry name" value="Glucose permease domain IIB"/>
    <property type="match status" value="1"/>
</dbReference>
<dbReference type="KEGG" id="msy:MS53_0147"/>
<dbReference type="InterPro" id="IPR013013">
    <property type="entry name" value="PTS_EIIC_1"/>
</dbReference>
<evidence type="ECO:0000256" key="7">
    <source>
        <dbReference type="ARBA" id="ARBA00022692"/>
    </source>
</evidence>
<keyword evidence="7 12" id="KW-0812">Transmembrane</keyword>
<dbReference type="InterPro" id="IPR001127">
    <property type="entry name" value="PTS_EIIA_1_perm"/>
</dbReference>
<evidence type="ECO:0000313" key="16">
    <source>
        <dbReference type="EMBL" id="AAZ43567.1"/>
    </source>
</evidence>
<evidence type="ECO:0000256" key="4">
    <source>
        <dbReference type="ARBA" id="ARBA00022597"/>
    </source>
</evidence>
<dbReference type="NCBIfam" id="TIGR00826">
    <property type="entry name" value="EIIB_glc"/>
    <property type="match status" value="1"/>
</dbReference>
<dbReference type="SUPFAM" id="SSF51261">
    <property type="entry name" value="Duplicated hybrid motif"/>
    <property type="match status" value="1"/>
</dbReference>
<dbReference type="Pfam" id="PF00367">
    <property type="entry name" value="PTS_EIIB"/>
    <property type="match status" value="1"/>
</dbReference>
<evidence type="ECO:0000256" key="1">
    <source>
        <dbReference type="ARBA" id="ARBA00004651"/>
    </source>
</evidence>
<dbReference type="OrthoDB" id="9764327at2"/>